<keyword evidence="2" id="KW-1185">Reference proteome</keyword>
<dbReference type="Proteomes" id="UP001054252">
    <property type="component" value="Unassembled WGS sequence"/>
</dbReference>
<evidence type="ECO:0000313" key="1">
    <source>
        <dbReference type="EMBL" id="GKV31132.1"/>
    </source>
</evidence>
<reference evidence="1 2" key="1">
    <citation type="journal article" date="2021" name="Commun. Biol.">
        <title>The genome of Shorea leprosula (Dipterocarpaceae) highlights the ecological relevance of drought in aseasonal tropical rainforests.</title>
        <authorList>
            <person name="Ng K.K.S."/>
            <person name="Kobayashi M.J."/>
            <person name="Fawcett J.A."/>
            <person name="Hatakeyama M."/>
            <person name="Paape T."/>
            <person name="Ng C.H."/>
            <person name="Ang C.C."/>
            <person name="Tnah L.H."/>
            <person name="Lee C.T."/>
            <person name="Nishiyama T."/>
            <person name="Sese J."/>
            <person name="O'Brien M.J."/>
            <person name="Copetti D."/>
            <person name="Mohd Noor M.I."/>
            <person name="Ong R.C."/>
            <person name="Putra M."/>
            <person name="Sireger I.Z."/>
            <person name="Indrioko S."/>
            <person name="Kosugi Y."/>
            <person name="Izuno A."/>
            <person name="Isagi Y."/>
            <person name="Lee S.L."/>
            <person name="Shimizu K.K."/>
        </authorList>
    </citation>
    <scope>NUCLEOTIDE SEQUENCE [LARGE SCALE GENOMIC DNA]</scope>
    <source>
        <strain evidence="1">214</strain>
    </source>
</reference>
<comment type="caution">
    <text evidence="1">The sequence shown here is derived from an EMBL/GenBank/DDBJ whole genome shotgun (WGS) entry which is preliminary data.</text>
</comment>
<name>A0AAV5L220_9ROSI</name>
<evidence type="ECO:0000313" key="2">
    <source>
        <dbReference type="Proteomes" id="UP001054252"/>
    </source>
</evidence>
<sequence>MQGRKHQEGCQQLKPNSVAYHKLGYCSTPQSKEEERWRCAQGLTAANPEKLLRQLVSTYPLSRSTH</sequence>
<dbReference type="AlphaFoldDB" id="A0AAV5L220"/>
<protein>
    <submittedName>
        <fullName evidence="1">Uncharacterized protein</fullName>
    </submittedName>
</protein>
<proteinExistence type="predicted"/>
<organism evidence="1 2">
    <name type="scientific">Rubroshorea leprosula</name>
    <dbReference type="NCBI Taxonomy" id="152421"/>
    <lineage>
        <taxon>Eukaryota</taxon>
        <taxon>Viridiplantae</taxon>
        <taxon>Streptophyta</taxon>
        <taxon>Embryophyta</taxon>
        <taxon>Tracheophyta</taxon>
        <taxon>Spermatophyta</taxon>
        <taxon>Magnoliopsida</taxon>
        <taxon>eudicotyledons</taxon>
        <taxon>Gunneridae</taxon>
        <taxon>Pentapetalae</taxon>
        <taxon>rosids</taxon>
        <taxon>malvids</taxon>
        <taxon>Malvales</taxon>
        <taxon>Dipterocarpaceae</taxon>
        <taxon>Rubroshorea</taxon>
    </lineage>
</organism>
<dbReference type="EMBL" id="BPVZ01000090">
    <property type="protein sequence ID" value="GKV31132.1"/>
    <property type="molecule type" value="Genomic_DNA"/>
</dbReference>
<accession>A0AAV5L220</accession>
<gene>
    <name evidence="1" type="ORF">SLEP1_g39867</name>
</gene>